<feature type="active site" evidence="2">
    <location>
        <position position="212"/>
    </location>
</feature>
<dbReference type="GO" id="GO:0004359">
    <property type="term" value="F:glutaminase activity"/>
    <property type="evidence" value="ECO:0007669"/>
    <property type="project" value="UniProtKB-UniRule"/>
</dbReference>
<dbReference type="AlphaFoldDB" id="A0A0G0Y0F7"/>
<dbReference type="HAMAP" id="MF_02213">
    <property type="entry name" value="Lipid_II_synth_GatD"/>
    <property type="match status" value="1"/>
</dbReference>
<keyword evidence="2" id="KW-0961">Cell wall biogenesis/degradation</keyword>
<dbReference type="PROSITE" id="PS51274">
    <property type="entry name" value="GATASE_COBBQ"/>
    <property type="match status" value="1"/>
</dbReference>
<comment type="function">
    <text evidence="2">The lipid II isoglutaminyl synthase complex catalyzes the formation of alpha-D-isoglutamine in the cell wall lipid II stem peptide. The GatD subunit catalyzes the hydrolysis of glutamine to glutamate and ammonia. The resulting ammonia molecule is channeled to the active site of MurT.</text>
</comment>
<sequence length="255" mass="28045">MSKLLIGYLYKEDLNLYGDNGNVEVLTARCFGRSIECEVLLIDKGKLTSHNRLSEINLLFMGGGPDSSQKSIYGDFLEEKKPFLLDYVTSGKTGLFVCGSYQLMGDYYRASDGEELKGLGIFKAHTIHFGKNKPRCIGNVRATLTGKISSDPVFKNVNFLEDRIVGFENHGGRTYLDPGAEPFARVTYGHGNNSEDGSEGIILGNCIGTYFHGPILAKNPHLADYLIAKALNVQELPKLNDGFITASYAASKKLR</sequence>
<dbReference type="CDD" id="cd01750">
    <property type="entry name" value="GATase1_CobQ"/>
    <property type="match status" value="1"/>
</dbReference>
<dbReference type="PATRIC" id="fig|1619123.3.peg.611"/>
<dbReference type="SUPFAM" id="SSF52317">
    <property type="entry name" value="Class I glutamine amidotransferase-like"/>
    <property type="match status" value="1"/>
</dbReference>
<dbReference type="InterPro" id="IPR029062">
    <property type="entry name" value="Class_I_gatase-like"/>
</dbReference>
<dbReference type="GO" id="GO:0016740">
    <property type="term" value="F:transferase activity"/>
    <property type="evidence" value="ECO:0007669"/>
    <property type="project" value="UniProtKB-KW"/>
</dbReference>
<keyword evidence="2" id="KW-0436">Ligase</keyword>
<proteinExistence type="inferred from homology"/>
<reference evidence="4 5" key="1">
    <citation type="journal article" date="2015" name="Nature">
        <title>rRNA introns, odd ribosomes, and small enigmatic genomes across a large radiation of phyla.</title>
        <authorList>
            <person name="Brown C.T."/>
            <person name="Hug L.A."/>
            <person name="Thomas B.C."/>
            <person name="Sharon I."/>
            <person name="Castelle C.J."/>
            <person name="Singh A."/>
            <person name="Wilkins M.J."/>
            <person name="Williams K.H."/>
            <person name="Banfield J.F."/>
        </authorList>
    </citation>
    <scope>NUCLEOTIDE SEQUENCE [LARGE SCALE GENOMIC DNA]</scope>
</reference>
<comment type="catalytic activity">
    <reaction evidence="2">
        <text>L-glutamine + H2O = L-glutamate + NH4(+)</text>
        <dbReference type="Rhea" id="RHEA:15889"/>
        <dbReference type="ChEBI" id="CHEBI:15377"/>
        <dbReference type="ChEBI" id="CHEBI:28938"/>
        <dbReference type="ChEBI" id="CHEBI:29985"/>
        <dbReference type="ChEBI" id="CHEBI:58359"/>
        <dbReference type="EC" id="3.5.1.2"/>
    </reaction>
</comment>
<keyword evidence="2" id="KW-0133">Cell shape</keyword>
<dbReference type="UniPathway" id="UPA00219"/>
<comment type="pathway">
    <text evidence="2">Cell wall biogenesis; peptidoglycan biosynthesis.</text>
</comment>
<dbReference type="GO" id="GO:0009236">
    <property type="term" value="P:cobalamin biosynthetic process"/>
    <property type="evidence" value="ECO:0007669"/>
    <property type="project" value="InterPro"/>
</dbReference>
<comment type="subunit">
    <text evidence="2">Forms a heterodimer with MurT.</text>
</comment>
<gene>
    <name evidence="2" type="primary">gatD</name>
    <name evidence="4" type="ORF">UU55_C0009G0008</name>
</gene>
<dbReference type="GO" id="GO:0008360">
    <property type="term" value="P:regulation of cell shape"/>
    <property type="evidence" value="ECO:0007669"/>
    <property type="project" value="UniProtKB-KW"/>
</dbReference>
<evidence type="ECO:0000256" key="2">
    <source>
        <dbReference type="HAMAP-Rule" id="MF_02213"/>
    </source>
</evidence>
<keyword evidence="4" id="KW-0808">Transferase</keyword>
<dbReference type="PANTHER" id="PTHR21343">
    <property type="entry name" value="DETHIOBIOTIN SYNTHETASE"/>
    <property type="match status" value="1"/>
</dbReference>
<evidence type="ECO:0000313" key="4">
    <source>
        <dbReference type="EMBL" id="KKS02871.1"/>
    </source>
</evidence>
<accession>A0A0G0Y0F7</accession>
<dbReference type="InterPro" id="IPR043702">
    <property type="entry name" value="Lipid_II_synth_GatD"/>
</dbReference>
<dbReference type="Pfam" id="PF07685">
    <property type="entry name" value="GATase_3"/>
    <property type="match status" value="1"/>
</dbReference>
<feature type="binding site" evidence="2">
    <location>
        <position position="135"/>
    </location>
    <ligand>
        <name>substrate</name>
    </ligand>
</feature>
<dbReference type="Proteomes" id="UP000033947">
    <property type="component" value="Unassembled WGS sequence"/>
</dbReference>
<evidence type="ECO:0000256" key="1">
    <source>
        <dbReference type="ARBA" id="ARBA00022962"/>
    </source>
</evidence>
<evidence type="ECO:0000259" key="3">
    <source>
        <dbReference type="Pfam" id="PF07685"/>
    </source>
</evidence>
<dbReference type="InterPro" id="IPR011698">
    <property type="entry name" value="GATase_3"/>
</dbReference>
<name>A0A0G0Y0F7_UNCKA</name>
<evidence type="ECO:0000313" key="5">
    <source>
        <dbReference type="Proteomes" id="UP000033947"/>
    </source>
</evidence>
<keyword evidence="2" id="KW-0378">Hydrolase</keyword>
<keyword evidence="2" id="KW-0573">Peptidoglycan synthesis</keyword>
<organism evidence="4 5">
    <name type="scientific">candidate division WWE3 bacterium GW2011_GWC2_41_23</name>
    <dbReference type="NCBI Taxonomy" id="1619123"/>
    <lineage>
        <taxon>Bacteria</taxon>
        <taxon>Katanobacteria</taxon>
    </lineage>
</organism>
<dbReference type="EC" id="3.5.1.2" evidence="2"/>
<dbReference type="GO" id="GO:0140282">
    <property type="term" value="F:carbon-nitrogen ligase activity on lipid II"/>
    <property type="evidence" value="ECO:0007669"/>
    <property type="project" value="UniProtKB-UniRule"/>
</dbReference>
<keyword evidence="1 2" id="KW-0315">Glutamine amidotransferase</keyword>
<dbReference type="EMBL" id="LCBB01000009">
    <property type="protein sequence ID" value="KKS02871.1"/>
    <property type="molecule type" value="Genomic_DNA"/>
</dbReference>
<protein>
    <recommendedName>
        <fullName evidence="2">Lipid II isoglutaminyl synthase (glutamine-hydrolyzing) subunit GatD</fullName>
        <ecNumber evidence="2">6.3.5.13</ecNumber>
    </recommendedName>
    <alternativeName>
        <fullName evidence="2">Lipid II isoglutaminyl synthase glutaminase subunit</fullName>
        <ecNumber evidence="2">3.5.1.2</ecNumber>
    </alternativeName>
</protein>
<dbReference type="EC" id="6.3.5.13" evidence="2"/>
<comment type="catalytic activity">
    <reaction evidence="2">
        <text>beta-D-GlcNAc-(1-&gt;4)-Mur2Ac(oyl-L-Ala-gamma-D-Glu-L-Lys-D-Ala-D-Ala)-di-trans,octa-cis-undecaprenyl diphosphate + L-glutamine + ATP + H2O = beta-D-GlcNAc-(1-&gt;4)-Mur2Ac(oyl-L-Ala-D-isoglutaminyl-L-Lys-D-Ala-D-Ala)-di-trans,octa-cis-undecaprenyl diphosphate + L-glutamate + ADP + phosphate + H(+)</text>
        <dbReference type="Rhea" id="RHEA:57928"/>
        <dbReference type="ChEBI" id="CHEBI:15377"/>
        <dbReference type="ChEBI" id="CHEBI:15378"/>
        <dbReference type="ChEBI" id="CHEBI:29985"/>
        <dbReference type="ChEBI" id="CHEBI:30616"/>
        <dbReference type="ChEBI" id="CHEBI:43474"/>
        <dbReference type="ChEBI" id="CHEBI:58359"/>
        <dbReference type="ChEBI" id="CHEBI:60033"/>
        <dbReference type="ChEBI" id="CHEBI:62233"/>
        <dbReference type="ChEBI" id="CHEBI:456216"/>
        <dbReference type="EC" id="6.3.5.13"/>
    </reaction>
</comment>
<dbReference type="GO" id="GO:0009252">
    <property type="term" value="P:peptidoglycan biosynthetic process"/>
    <property type="evidence" value="ECO:0007669"/>
    <property type="project" value="UniProtKB-UniRule"/>
</dbReference>
<feature type="domain" description="CobB/CobQ-like glutamine amidotransferase" evidence="3">
    <location>
        <begin position="6"/>
        <end position="219"/>
    </location>
</feature>
<feature type="active site" description="Nucleophile" evidence="2">
    <location>
        <position position="98"/>
    </location>
</feature>
<dbReference type="Gene3D" id="3.40.50.880">
    <property type="match status" value="1"/>
</dbReference>
<comment type="similarity">
    <text evidence="2">Belongs to the CobB/CobQ family. GatD subfamily.</text>
</comment>
<comment type="caution">
    <text evidence="4">The sequence shown here is derived from an EMBL/GenBank/DDBJ whole genome shotgun (WGS) entry which is preliminary data.</text>
</comment>
<dbReference type="GO" id="GO:0071555">
    <property type="term" value="P:cell wall organization"/>
    <property type="evidence" value="ECO:0007669"/>
    <property type="project" value="UniProtKB-KW"/>
</dbReference>
<dbReference type="InterPro" id="IPR033949">
    <property type="entry name" value="CobQ_GATase1"/>
</dbReference>
<dbReference type="PANTHER" id="PTHR21343:SF9">
    <property type="entry name" value="LIPID II ISOGLUTAMINYL SYNTHASE (GLUTAMINE-HYDROLYZING) SUBUNIT GATD"/>
    <property type="match status" value="1"/>
</dbReference>